<dbReference type="EMBL" id="AJWZ01003375">
    <property type="protein sequence ID" value="EKC68408.1"/>
    <property type="molecule type" value="Genomic_DNA"/>
</dbReference>
<feature type="non-terminal residue" evidence="2">
    <location>
        <position position="1"/>
    </location>
</feature>
<accession>K1TF57</accession>
<evidence type="ECO:0000256" key="1">
    <source>
        <dbReference type="SAM" id="Phobius"/>
    </source>
</evidence>
<feature type="transmembrane region" description="Helical" evidence="1">
    <location>
        <begin position="46"/>
        <end position="68"/>
    </location>
</feature>
<dbReference type="InterPro" id="IPR036259">
    <property type="entry name" value="MFS_trans_sf"/>
</dbReference>
<evidence type="ECO:0008006" key="3">
    <source>
        <dbReference type="Google" id="ProtNLM"/>
    </source>
</evidence>
<sequence length="78" mass="7937">LTFTTSTTLAMDCTREHAGTASALLGASGFAFGGIVSPLVGLGDTLLSTGTVFVVCALCSWGSIRFILRRPQSSAVVA</sequence>
<protein>
    <recommendedName>
        <fullName evidence="3">Bicyclomycin resistance protein</fullName>
    </recommendedName>
</protein>
<dbReference type="SUPFAM" id="SSF103473">
    <property type="entry name" value="MFS general substrate transporter"/>
    <property type="match status" value="1"/>
</dbReference>
<keyword evidence="1" id="KW-1133">Transmembrane helix</keyword>
<organism evidence="2">
    <name type="scientific">human gut metagenome</name>
    <dbReference type="NCBI Taxonomy" id="408170"/>
    <lineage>
        <taxon>unclassified sequences</taxon>
        <taxon>metagenomes</taxon>
        <taxon>organismal metagenomes</taxon>
    </lineage>
</organism>
<keyword evidence="1" id="KW-0812">Transmembrane</keyword>
<comment type="caution">
    <text evidence="2">The sequence shown here is derived from an EMBL/GenBank/DDBJ whole genome shotgun (WGS) entry which is preliminary data.</text>
</comment>
<dbReference type="AlphaFoldDB" id="K1TF57"/>
<keyword evidence="1" id="KW-0472">Membrane</keyword>
<gene>
    <name evidence="2" type="ORF">OBE_04949</name>
</gene>
<proteinExistence type="predicted"/>
<dbReference type="Gene3D" id="1.20.1720.10">
    <property type="entry name" value="Multidrug resistance protein D"/>
    <property type="match status" value="1"/>
</dbReference>
<evidence type="ECO:0000313" key="2">
    <source>
        <dbReference type="EMBL" id="EKC68408.1"/>
    </source>
</evidence>
<name>K1TF57_9ZZZZ</name>
<reference evidence="2" key="1">
    <citation type="journal article" date="2013" name="Environ. Microbiol.">
        <title>Microbiota from the distal guts of lean and obese adolescents exhibit partial functional redundancy besides clear differences in community structure.</title>
        <authorList>
            <person name="Ferrer M."/>
            <person name="Ruiz A."/>
            <person name="Lanza F."/>
            <person name="Haange S.B."/>
            <person name="Oberbach A."/>
            <person name="Till H."/>
            <person name="Bargiela R."/>
            <person name="Campoy C."/>
            <person name="Segura M.T."/>
            <person name="Richter M."/>
            <person name="von Bergen M."/>
            <person name="Seifert J."/>
            <person name="Suarez A."/>
        </authorList>
    </citation>
    <scope>NUCLEOTIDE SEQUENCE</scope>
</reference>
<feature type="transmembrane region" description="Helical" evidence="1">
    <location>
        <begin position="21"/>
        <end position="40"/>
    </location>
</feature>